<dbReference type="Proteomes" id="UP000317646">
    <property type="component" value="Unassembled WGS sequence"/>
</dbReference>
<reference evidence="3 4" key="1">
    <citation type="journal article" date="2019" name="Environ. Microbiol.">
        <title>Species interactions and distinct microbial communities in high Arctic permafrost affected cryosols are associated with the CH4 and CO2 gas fluxes.</title>
        <authorList>
            <person name="Altshuler I."/>
            <person name="Hamel J."/>
            <person name="Turney S."/>
            <person name="Magnuson E."/>
            <person name="Levesque R."/>
            <person name="Greer C."/>
            <person name="Whyte L.G."/>
        </authorList>
    </citation>
    <scope>NUCLEOTIDE SEQUENCE [LARGE SCALE GENOMIC DNA]</scope>
    <source>
        <strain evidence="3 4">S9.2P</strain>
    </source>
</reference>
<dbReference type="RefSeq" id="WP_140466548.1">
    <property type="nucleotide sequence ID" value="NZ_RCYZ01000004.1"/>
</dbReference>
<name>A0A502GXZ4_9BACT</name>
<evidence type="ECO:0000313" key="3">
    <source>
        <dbReference type="EMBL" id="TPG65896.1"/>
    </source>
</evidence>
<gene>
    <name evidence="3" type="ORF">EAH73_10915</name>
</gene>
<feature type="coiled-coil region" evidence="1">
    <location>
        <begin position="250"/>
        <end position="277"/>
    </location>
</feature>
<evidence type="ECO:0000256" key="1">
    <source>
        <dbReference type="SAM" id="Coils"/>
    </source>
</evidence>
<sequence length="494" mass="51173">MLYHCLLAPFADAAQQAQYEAVRAALAAAAAAGGPTTLLLGNLAALPGAAFALDALVLRPHQATALVLVPQSGALRVPALAHGPWLLDGQPLAGRGGADNPYAHCQQQQAAVAAWLAAELGQGPNAPALPLGGAAVFATPVTFGNEAEEHLRQTAGDFQLVRGPAQLPRRLQTARAEAHALDAGALGALARRWQAAFGAEETPDSSAEFDAEPGPPASFWMQQVRQLWQWLGAADVPADPPYGDAPAAALAQHEQLRRELLAELHQHRQAAARHQAAHEQEFAQLRAQLAQPVAPAPAATWHAEAAARNQALDVRIQQLGHLIEQLRAQSATPSAPAPTAQAVAAAPRARAAGAPAHRPARGPWQLPVQPRVAARAAARLAAVLAVAAGLGIGGWSLLHAWGPVRVGASQLAQVVPAPFIGSMDQVNGEDFTDSTQTQAFSEPEFIPAADTELTIPNEAIEAGEAASETLALPATDSVFNTPAAVPLPDSLGPQ</sequence>
<proteinExistence type="predicted"/>
<comment type="caution">
    <text evidence="3">The sequence shown here is derived from an EMBL/GenBank/DDBJ whole genome shotgun (WGS) entry which is preliminary data.</text>
</comment>
<organism evidence="3 4">
    <name type="scientific">Hymenobacter nivis</name>
    <dbReference type="NCBI Taxonomy" id="1850093"/>
    <lineage>
        <taxon>Bacteria</taxon>
        <taxon>Pseudomonadati</taxon>
        <taxon>Bacteroidota</taxon>
        <taxon>Cytophagia</taxon>
        <taxon>Cytophagales</taxon>
        <taxon>Hymenobacteraceae</taxon>
        <taxon>Hymenobacter</taxon>
    </lineage>
</organism>
<protein>
    <recommendedName>
        <fullName evidence="5">NERD domain-containing protein</fullName>
    </recommendedName>
</protein>
<feature type="region of interest" description="Disordered" evidence="2">
    <location>
        <begin position="330"/>
        <end position="364"/>
    </location>
</feature>
<keyword evidence="1" id="KW-0175">Coiled coil</keyword>
<keyword evidence="4" id="KW-1185">Reference proteome</keyword>
<dbReference type="AlphaFoldDB" id="A0A502GXZ4"/>
<feature type="compositionally biased region" description="Low complexity" evidence="2">
    <location>
        <begin position="330"/>
        <end position="363"/>
    </location>
</feature>
<evidence type="ECO:0008006" key="5">
    <source>
        <dbReference type="Google" id="ProtNLM"/>
    </source>
</evidence>
<evidence type="ECO:0000313" key="4">
    <source>
        <dbReference type="Proteomes" id="UP000317646"/>
    </source>
</evidence>
<evidence type="ECO:0000256" key="2">
    <source>
        <dbReference type="SAM" id="MobiDB-lite"/>
    </source>
</evidence>
<accession>A0A502GXZ4</accession>
<dbReference type="EMBL" id="RCYZ01000004">
    <property type="protein sequence ID" value="TPG65896.1"/>
    <property type="molecule type" value="Genomic_DNA"/>
</dbReference>
<dbReference type="OrthoDB" id="859044at2"/>